<evidence type="ECO:0000313" key="1">
    <source>
        <dbReference type="EMBL" id="GGW87311.1"/>
    </source>
</evidence>
<dbReference type="RefSeq" id="WP_189406307.1">
    <property type="nucleotide sequence ID" value="NZ_BMXP01000004.1"/>
</dbReference>
<dbReference type="Proteomes" id="UP000631300">
    <property type="component" value="Unassembled WGS sequence"/>
</dbReference>
<keyword evidence="2" id="KW-1185">Reference proteome</keyword>
<sequence>MQKELNQVHEHMIRLGRAALSHANYHACFYSFEGEMWDEMSVLQAAHAAEIFIKARIAQEHPLLIFEKIPRSNQAEVDILSFKDLVKSAKTFSYLDLPERLWAATGIKLPNHELYKSFGQLRNTIQHFTAPDEWPCDTKTFIYEVIDPFINQCWGLYAIDHHEDTDRYNNIVDVLISSETPFLVSPTCASEMGGCEQLLSGCSDNYKAIMADKFSRDR</sequence>
<organism evidence="1 2">
    <name type="scientific">Alteromonas halophila</name>
    <dbReference type="NCBI Taxonomy" id="516698"/>
    <lineage>
        <taxon>Bacteria</taxon>
        <taxon>Pseudomonadati</taxon>
        <taxon>Pseudomonadota</taxon>
        <taxon>Gammaproteobacteria</taxon>
        <taxon>Alteromonadales</taxon>
        <taxon>Alteromonadaceae</taxon>
        <taxon>Alteromonas/Salinimonas group</taxon>
        <taxon>Alteromonas</taxon>
    </lineage>
</organism>
<dbReference type="AlphaFoldDB" id="A0A918MYT4"/>
<comment type="caution">
    <text evidence="1">The sequence shown here is derived from an EMBL/GenBank/DDBJ whole genome shotgun (WGS) entry which is preliminary data.</text>
</comment>
<dbReference type="EMBL" id="BMXP01000004">
    <property type="protein sequence ID" value="GGW87311.1"/>
    <property type="molecule type" value="Genomic_DNA"/>
</dbReference>
<reference evidence="1" key="2">
    <citation type="submission" date="2020-09" db="EMBL/GenBank/DDBJ databases">
        <authorList>
            <person name="Sun Q."/>
            <person name="Kim S."/>
        </authorList>
    </citation>
    <scope>NUCLEOTIDE SEQUENCE</scope>
    <source>
        <strain evidence="1">KCTC 22164</strain>
    </source>
</reference>
<name>A0A918MYT4_9ALTE</name>
<protein>
    <submittedName>
        <fullName evidence="1">Uncharacterized protein</fullName>
    </submittedName>
</protein>
<evidence type="ECO:0000313" key="2">
    <source>
        <dbReference type="Proteomes" id="UP000631300"/>
    </source>
</evidence>
<proteinExistence type="predicted"/>
<gene>
    <name evidence="1" type="ORF">GCM10007391_21500</name>
</gene>
<accession>A0A918MYT4</accession>
<reference evidence="1" key="1">
    <citation type="journal article" date="2014" name="Int. J. Syst. Evol. Microbiol.">
        <title>Complete genome sequence of Corynebacterium casei LMG S-19264T (=DSM 44701T), isolated from a smear-ripened cheese.</title>
        <authorList>
            <consortium name="US DOE Joint Genome Institute (JGI-PGF)"/>
            <person name="Walter F."/>
            <person name="Albersmeier A."/>
            <person name="Kalinowski J."/>
            <person name="Ruckert C."/>
        </authorList>
    </citation>
    <scope>NUCLEOTIDE SEQUENCE</scope>
    <source>
        <strain evidence="1">KCTC 22164</strain>
    </source>
</reference>